<comment type="similarity">
    <text evidence="2 7">Belongs to the PanB family.</text>
</comment>
<feature type="binding site" evidence="7 9">
    <location>
        <begin position="52"/>
        <end position="53"/>
    </location>
    <ligand>
        <name>3-methyl-2-oxobutanoate</name>
        <dbReference type="ChEBI" id="CHEBI:11851"/>
    </ligand>
</feature>
<evidence type="ECO:0000256" key="10">
    <source>
        <dbReference type="PIRSR" id="PIRSR000388-3"/>
    </source>
</evidence>
<evidence type="ECO:0000256" key="1">
    <source>
        <dbReference type="ARBA" id="ARBA00005033"/>
    </source>
</evidence>
<organism evidence="11 12">
    <name type="scientific">Fimbriiglobus ruber</name>
    <dbReference type="NCBI Taxonomy" id="1908690"/>
    <lineage>
        <taxon>Bacteria</taxon>
        <taxon>Pseudomonadati</taxon>
        <taxon>Planctomycetota</taxon>
        <taxon>Planctomycetia</taxon>
        <taxon>Gemmatales</taxon>
        <taxon>Gemmataceae</taxon>
        <taxon>Fimbriiglobus</taxon>
    </lineage>
</organism>
<dbReference type="EMBL" id="NIDE01000007">
    <property type="protein sequence ID" value="OWK40910.1"/>
    <property type="molecule type" value="Genomic_DNA"/>
</dbReference>
<accession>A0A225DHE5</accession>
<keyword evidence="7 10" id="KW-0479">Metal-binding</keyword>
<protein>
    <recommendedName>
        <fullName evidence="7">3-methyl-2-oxobutanoate hydroxymethyltransferase</fullName>
        <ecNumber evidence="7">2.1.2.11</ecNumber>
    </recommendedName>
    <alternativeName>
        <fullName evidence="7">Ketopantoate hydroxymethyltransferase</fullName>
        <shortName evidence="7">KPHMT</shortName>
    </alternativeName>
</protein>
<comment type="cofactor">
    <cofactor evidence="7 10">
        <name>Mg(2+)</name>
        <dbReference type="ChEBI" id="CHEBI:18420"/>
    </cofactor>
    <text evidence="7 10">Binds 1 Mg(2+) ion per subunit.</text>
</comment>
<dbReference type="Pfam" id="PF02548">
    <property type="entry name" value="Pantoate_transf"/>
    <property type="match status" value="1"/>
</dbReference>
<evidence type="ECO:0000313" key="11">
    <source>
        <dbReference type="EMBL" id="OWK40910.1"/>
    </source>
</evidence>
<keyword evidence="7 10" id="KW-0460">Magnesium</keyword>
<dbReference type="GO" id="GO:0000287">
    <property type="term" value="F:magnesium ion binding"/>
    <property type="evidence" value="ECO:0007669"/>
    <property type="project" value="TreeGrafter"/>
</dbReference>
<evidence type="ECO:0000256" key="5">
    <source>
        <dbReference type="ARBA" id="ARBA00022679"/>
    </source>
</evidence>
<dbReference type="HAMAP" id="MF_00156">
    <property type="entry name" value="PanB"/>
    <property type="match status" value="1"/>
</dbReference>
<keyword evidence="11" id="KW-0489">Methyltransferase</keyword>
<feature type="binding site" evidence="7 10">
    <location>
        <position position="123"/>
    </location>
    <ligand>
        <name>Mg(2+)</name>
        <dbReference type="ChEBI" id="CHEBI:18420"/>
    </ligand>
</feature>
<evidence type="ECO:0000256" key="6">
    <source>
        <dbReference type="ARBA" id="ARBA00056497"/>
    </source>
</evidence>
<gene>
    <name evidence="7" type="primary">panB</name>
    <name evidence="11" type="ORF">FRUB_04802</name>
</gene>
<dbReference type="EC" id="2.1.2.11" evidence="7"/>
<keyword evidence="4 7" id="KW-0566">Pantothenate biosynthesis</keyword>
<reference evidence="12" key="1">
    <citation type="submission" date="2017-06" db="EMBL/GenBank/DDBJ databases">
        <title>Genome analysis of Fimbriiglobus ruber SP5, the first member of the order Planctomycetales with confirmed chitinolytic capability.</title>
        <authorList>
            <person name="Ravin N.V."/>
            <person name="Rakitin A.L."/>
            <person name="Ivanova A.A."/>
            <person name="Beletsky A.V."/>
            <person name="Kulichevskaya I.S."/>
            <person name="Mardanov A.V."/>
            <person name="Dedysh S.N."/>
        </authorList>
    </citation>
    <scope>NUCLEOTIDE SEQUENCE [LARGE SCALE GENOMIC DNA]</scope>
    <source>
        <strain evidence="12">SP5</strain>
    </source>
</reference>
<evidence type="ECO:0000313" key="12">
    <source>
        <dbReference type="Proteomes" id="UP000214646"/>
    </source>
</evidence>
<evidence type="ECO:0000256" key="7">
    <source>
        <dbReference type="HAMAP-Rule" id="MF_00156"/>
    </source>
</evidence>
<keyword evidence="7" id="KW-0963">Cytoplasm</keyword>
<evidence type="ECO:0000256" key="8">
    <source>
        <dbReference type="PIRSR" id="PIRSR000388-1"/>
    </source>
</evidence>
<comment type="catalytic activity">
    <reaction evidence="7">
        <text>(6R)-5,10-methylene-5,6,7,8-tetrahydrofolate + 3-methyl-2-oxobutanoate + H2O = 2-dehydropantoate + (6S)-5,6,7,8-tetrahydrofolate</text>
        <dbReference type="Rhea" id="RHEA:11824"/>
        <dbReference type="ChEBI" id="CHEBI:11561"/>
        <dbReference type="ChEBI" id="CHEBI:11851"/>
        <dbReference type="ChEBI" id="CHEBI:15377"/>
        <dbReference type="ChEBI" id="CHEBI:15636"/>
        <dbReference type="ChEBI" id="CHEBI:57453"/>
        <dbReference type="EC" id="2.1.2.11"/>
    </reaction>
</comment>
<dbReference type="PANTHER" id="PTHR20881:SF0">
    <property type="entry name" value="3-METHYL-2-OXOBUTANOATE HYDROXYMETHYLTRANSFERASE"/>
    <property type="match status" value="1"/>
</dbReference>
<dbReference type="PIRSF" id="PIRSF000388">
    <property type="entry name" value="Pantoate_hydroxy_MeTrfase"/>
    <property type="match status" value="1"/>
</dbReference>
<dbReference type="OrthoDB" id="9781789at2"/>
<dbReference type="SUPFAM" id="SSF51621">
    <property type="entry name" value="Phosphoenolpyruvate/pyruvate domain"/>
    <property type="match status" value="1"/>
</dbReference>
<feature type="binding site" evidence="7 9">
    <location>
        <position position="91"/>
    </location>
    <ligand>
        <name>3-methyl-2-oxobutanoate</name>
        <dbReference type="ChEBI" id="CHEBI:11851"/>
    </ligand>
</feature>
<dbReference type="NCBIfam" id="TIGR00222">
    <property type="entry name" value="panB"/>
    <property type="match status" value="1"/>
</dbReference>
<feature type="binding site" evidence="7 10">
    <location>
        <position position="52"/>
    </location>
    <ligand>
        <name>Mg(2+)</name>
        <dbReference type="ChEBI" id="CHEBI:18420"/>
    </ligand>
</feature>
<dbReference type="InterPro" id="IPR040442">
    <property type="entry name" value="Pyrv_kinase-like_dom_sf"/>
</dbReference>
<dbReference type="GO" id="GO:0032259">
    <property type="term" value="P:methylation"/>
    <property type="evidence" value="ECO:0007669"/>
    <property type="project" value="UniProtKB-KW"/>
</dbReference>
<dbReference type="GO" id="GO:0003864">
    <property type="term" value="F:3-methyl-2-oxobutanoate hydroxymethyltransferase activity"/>
    <property type="evidence" value="ECO:0007669"/>
    <property type="project" value="UniProtKB-UniRule"/>
</dbReference>
<dbReference type="InterPro" id="IPR015813">
    <property type="entry name" value="Pyrv/PenolPyrv_kinase-like_dom"/>
</dbReference>
<dbReference type="GO" id="GO:0008168">
    <property type="term" value="F:methyltransferase activity"/>
    <property type="evidence" value="ECO:0007669"/>
    <property type="project" value="UniProtKB-KW"/>
</dbReference>
<dbReference type="UniPathway" id="UPA00028">
    <property type="reaction ID" value="UER00003"/>
</dbReference>
<dbReference type="NCBIfam" id="NF001452">
    <property type="entry name" value="PRK00311.1"/>
    <property type="match status" value="1"/>
</dbReference>
<evidence type="ECO:0000256" key="4">
    <source>
        <dbReference type="ARBA" id="ARBA00022655"/>
    </source>
</evidence>
<comment type="caution">
    <text evidence="11">The sequence shown here is derived from an EMBL/GenBank/DDBJ whole genome shotgun (WGS) entry which is preliminary data.</text>
</comment>
<name>A0A225DHE5_9BACT</name>
<evidence type="ECO:0000256" key="9">
    <source>
        <dbReference type="PIRSR" id="PIRSR000388-2"/>
    </source>
</evidence>
<comment type="function">
    <text evidence="6 7">Catalyzes the reversible reaction in which hydroxymethyl group from 5,10-methylenetetrahydrofolate is transferred onto alpha-ketoisovalerate to form ketopantoate.</text>
</comment>
<feature type="binding site" evidence="7 10">
    <location>
        <position position="91"/>
    </location>
    <ligand>
        <name>Mg(2+)</name>
        <dbReference type="ChEBI" id="CHEBI:18420"/>
    </ligand>
</feature>
<proteinExistence type="inferred from homology"/>
<comment type="subunit">
    <text evidence="3 7">Homodecamer; pentamer of dimers.</text>
</comment>
<evidence type="ECO:0000256" key="2">
    <source>
        <dbReference type="ARBA" id="ARBA00008676"/>
    </source>
</evidence>
<sequence length="269" mass="28282">MSQPSAVSRPVTVPEFRAAKGRAEKLTVVTAYDCTAAKLVDAAGVDAILVGDSLGTVVQGHPNTLPVTLAQMVYHTSLVVRGTARALVVADLPFLTYQVSPRQAVKNAGKLLKQGGAAAVKMEGGERTAEAIAACVRADVPVMGHVGLTPQSVNRFGGFKVQRDAEHILADARAIEQAGAFALVIECVPSDLAARITAAVSIPTIGIGAGPHCDGQVLVYHDLLGLFDGFRPKFVKRYAELGEATRAAVRAYCAEVRKGTFPGPEHEFK</sequence>
<dbReference type="RefSeq" id="WP_088255871.1">
    <property type="nucleotide sequence ID" value="NZ_NIDE01000007.1"/>
</dbReference>
<comment type="subcellular location">
    <subcellularLocation>
        <location evidence="7">Cytoplasm</location>
    </subcellularLocation>
</comment>
<feature type="active site" description="Proton acceptor" evidence="7 8">
    <location>
        <position position="186"/>
    </location>
</feature>
<comment type="pathway">
    <text evidence="1 7">Cofactor biosynthesis; (R)-pantothenate biosynthesis; (R)-pantoate from 3-methyl-2-oxobutanoate: step 1/2.</text>
</comment>
<dbReference type="InterPro" id="IPR003700">
    <property type="entry name" value="Pantoate_hydroxy_MeTrfase"/>
</dbReference>
<evidence type="ECO:0000256" key="3">
    <source>
        <dbReference type="ARBA" id="ARBA00011424"/>
    </source>
</evidence>
<dbReference type="GO" id="GO:0015940">
    <property type="term" value="P:pantothenate biosynthetic process"/>
    <property type="evidence" value="ECO:0007669"/>
    <property type="project" value="UniProtKB-UniRule"/>
</dbReference>
<dbReference type="PANTHER" id="PTHR20881">
    <property type="entry name" value="3-METHYL-2-OXOBUTANOATE HYDROXYMETHYLTRANSFERASE"/>
    <property type="match status" value="1"/>
</dbReference>
<dbReference type="Proteomes" id="UP000214646">
    <property type="component" value="Unassembled WGS sequence"/>
</dbReference>
<keyword evidence="5 7" id="KW-0808">Transferase</keyword>
<feature type="binding site" evidence="7 9">
    <location>
        <position position="121"/>
    </location>
    <ligand>
        <name>3-methyl-2-oxobutanoate</name>
        <dbReference type="ChEBI" id="CHEBI:11851"/>
    </ligand>
</feature>
<keyword evidence="12" id="KW-1185">Reference proteome</keyword>
<dbReference type="AlphaFoldDB" id="A0A225DHE5"/>
<dbReference type="FunFam" id="3.20.20.60:FF:000003">
    <property type="entry name" value="3-methyl-2-oxobutanoate hydroxymethyltransferase"/>
    <property type="match status" value="1"/>
</dbReference>
<dbReference type="Gene3D" id="3.20.20.60">
    <property type="entry name" value="Phosphoenolpyruvate-binding domains"/>
    <property type="match status" value="1"/>
</dbReference>
<dbReference type="GO" id="GO:0005737">
    <property type="term" value="C:cytoplasm"/>
    <property type="evidence" value="ECO:0007669"/>
    <property type="project" value="UniProtKB-SubCell"/>
</dbReference>
<dbReference type="CDD" id="cd06557">
    <property type="entry name" value="KPHMT-like"/>
    <property type="match status" value="1"/>
</dbReference>